<evidence type="ECO:0000256" key="1">
    <source>
        <dbReference type="SAM" id="Phobius"/>
    </source>
</evidence>
<keyword evidence="3" id="KW-0449">Lipoprotein</keyword>
<keyword evidence="1" id="KW-0472">Membrane</keyword>
<reference evidence="3 4" key="1">
    <citation type="journal article" date="2015" name="Nature">
        <title>rRNA introns, odd ribosomes, and small enigmatic genomes across a large radiation of phyla.</title>
        <authorList>
            <person name="Brown C.T."/>
            <person name="Hug L.A."/>
            <person name="Thomas B.C."/>
            <person name="Sharon I."/>
            <person name="Castelle C.J."/>
            <person name="Singh A."/>
            <person name="Wilkins M.J."/>
            <person name="Williams K.H."/>
            <person name="Banfield J.F."/>
        </authorList>
    </citation>
    <scope>NUCLEOTIDE SEQUENCE [LARGE SCALE GENOMIC DNA]</scope>
</reference>
<dbReference type="EMBL" id="LBVV01000006">
    <property type="protein sequence ID" value="KKQ94934.1"/>
    <property type="molecule type" value="Genomic_DNA"/>
</dbReference>
<sequence>MIKQNKHNKTNNPKVTAYNCHCERSGSRRRVRQSCCKYEEIASFHSQRRGGYVHSKGFTLVEMIVVIGVMSLLLVAMTELFITIGSTYQSANSARKVTQDVRYALEAISREVRGAKSISVNSSADTDPNKIIVTTQTDEKITFWCDNCSAGAGIIKMQKNADAAQNVVSTSSVVTSFEIDPNEIAKECGPVQPFFKLTITAESKKADSKGNKQKVSLNTLMSQRNYDPNYIPTVTINTSPTPQTWMKCNMNVGTMVAGSVNQAIGQKYCYDNDEKNCNIYGGLYQWNTAMNGSTTEGDQGICPAGFHVPKDSEWYALENYLKDDGNTCSDIRVGVFDCSSAGTKLKLTGDSGFEGFLAGHRNWDDGTFGNPGPHGDYWSSTSTVSNAWFRLLHADYFTVIRNIADKAHGHSVRCLKG</sequence>
<protein>
    <submittedName>
        <fullName evidence="3">Putative lipoprotein</fullName>
    </submittedName>
</protein>
<feature type="domain" description="Fibrobacter succinogenes major paralogous" evidence="2">
    <location>
        <begin position="243"/>
        <end position="416"/>
    </location>
</feature>
<organism evidence="3 4">
    <name type="scientific">candidate division CPR2 bacterium GW2011_GWC2_39_10</name>
    <dbReference type="NCBI Taxonomy" id="1618345"/>
    <lineage>
        <taxon>Bacteria</taxon>
        <taxon>Bacteria division CPR2</taxon>
    </lineage>
</organism>
<dbReference type="Pfam" id="PF09603">
    <property type="entry name" value="Fib_succ_major"/>
    <property type="match status" value="1"/>
</dbReference>
<dbReference type="NCBIfam" id="TIGR02532">
    <property type="entry name" value="IV_pilin_GFxxxE"/>
    <property type="match status" value="1"/>
</dbReference>
<dbReference type="AlphaFoldDB" id="A0A0G0P9W9"/>
<feature type="transmembrane region" description="Helical" evidence="1">
    <location>
        <begin position="58"/>
        <end position="82"/>
    </location>
</feature>
<dbReference type="NCBIfam" id="TIGR02145">
    <property type="entry name" value="Fib_succ_major"/>
    <property type="match status" value="1"/>
</dbReference>
<evidence type="ECO:0000313" key="3">
    <source>
        <dbReference type="EMBL" id="KKQ94934.1"/>
    </source>
</evidence>
<accession>A0A0G0P9W9</accession>
<keyword evidence="1" id="KW-0812">Transmembrane</keyword>
<evidence type="ECO:0000313" key="4">
    <source>
        <dbReference type="Proteomes" id="UP000034207"/>
    </source>
</evidence>
<dbReference type="STRING" id="1618345.UT18_C0006G0032"/>
<comment type="caution">
    <text evidence="3">The sequence shown here is derived from an EMBL/GenBank/DDBJ whole genome shotgun (WGS) entry which is preliminary data.</text>
</comment>
<dbReference type="InterPro" id="IPR011871">
    <property type="entry name" value="Fib_succ_major"/>
</dbReference>
<dbReference type="Proteomes" id="UP000034207">
    <property type="component" value="Unassembled WGS sequence"/>
</dbReference>
<evidence type="ECO:0000259" key="2">
    <source>
        <dbReference type="Pfam" id="PF09603"/>
    </source>
</evidence>
<proteinExistence type="predicted"/>
<dbReference type="Pfam" id="PF07963">
    <property type="entry name" value="N_methyl"/>
    <property type="match status" value="1"/>
</dbReference>
<name>A0A0G0P9W9_UNCC2</name>
<keyword evidence="1" id="KW-1133">Transmembrane helix</keyword>
<dbReference type="InterPro" id="IPR012902">
    <property type="entry name" value="N_methyl_site"/>
</dbReference>
<gene>
    <name evidence="3" type="ORF">UT18_C0006G0032</name>
</gene>
<dbReference type="PROSITE" id="PS00409">
    <property type="entry name" value="PROKAR_NTER_METHYL"/>
    <property type="match status" value="1"/>
</dbReference>